<evidence type="ECO:0000313" key="2">
    <source>
        <dbReference type="EMBL" id="KFD17634.1"/>
    </source>
</evidence>
<dbReference type="AlphaFoldDB" id="A0A085JAY8"/>
<sequence>MEELLKTGTVKVDISYTRVYRYIRVKELIFIRKIKYPGIFLAQFTDEIALLLILPPKSDPVQVKGSGRKNSGQSYSPAKKHRYTL</sequence>
<dbReference type="EMBL" id="JMPR01000046">
    <property type="protein sequence ID" value="KFD17634.1"/>
    <property type="molecule type" value="Genomic_DNA"/>
</dbReference>
<name>A0A085JAY8_9GAMM</name>
<protein>
    <submittedName>
        <fullName evidence="2">Uncharacterized protein</fullName>
    </submittedName>
</protein>
<accession>A0A085JAY8</accession>
<reference evidence="2 3" key="1">
    <citation type="submission" date="2014-05" db="EMBL/GenBank/DDBJ databases">
        <title>ATOL: Assembling a taxonomically balanced genome-scale reconstruction of the evolutionary history of the Enterobacteriaceae.</title>
        <authorList>
            <person name="Plunkett G.III."/>
            <person name="Neeno-Eckwall E.C."/>
            <person name="Glasner J.D."/>
            <person name="Perna N.T."/>
        </authorList>
    </citation>
    <scope>NUCLEOTIDE SEQUENCE [LARGE SCALE GENOMIC DNA]</scope>
    <source>
        <strain evidence="2 3">ATCC 33301</strain>
    </source>
</reference>
<dbReference type="Proteomes" id="UP000028602">
    <property type="component" value="Unassembled WGS sequence"/>
</dbReference>
<gene>
    <name evidence="2" type="ORF">GTPT_3041</name>
</gene>
<feature type="region of interest" description="Disordered" evidence="1">
    <location>
        <begin position="58"/>
        <end position="85"/>
    </location>
</feature>
<keyword evidence="3" id="KW-1185">Reference proteome</keyword>
<proteinExistence type="predicted"/>
<evidence type="ECO:0000313" key="3">
    <source>
        <dbReference type="Proteomes" id="UP000028602"/>
    </source>
</evidence>
<organism evidence="2 3">
    <name type="scientific">Tatumella ptyseos ATCC 33301</name>
    <dbReference type="NCBI Taxonomy" id="1005995"/>
    <lineage>
        <taxon>Bacteria</taxon>
        <taxon>Pseudomonadati</taxon>
        <taxon>Pseudomonadota</taxon>
        <taxon>Gammaproteobacteria</taxon>
        <taxon>Enterobacterales</taxon>
        <taxon>Erwiniaceae</taxon>
        <taxon>Tatumella</taxon>
    </lineage>
</organism>
<evidence type="ECO:0000256" key="1">
    <source>
        <dbReference type="SAM" id="MobiDB-lite"/>
    </source>
</evidence>
<comment type="caution">
    <text evidence="2">The sequence shown here is derived from an EMBL/GenBank/DDBJ whole genome shotgun (WGS) entry which is preliminary data.</text>
</comment>